<reference evidence="18" key="1">
    <citation type="submission" date="2021-05" db="EMBL/GenBank/DDBJ databases">
        <title>The genome of the haptophyte Pavlova lutheri (Diacronema luteri, Pavlovales) - a model for lipid biosynthesis in eukaryotic algae.</title>
        <authorList>
            <person name="Hulatt C.J."/>
            <person name="Posewitz M.C."/>
        </authorList>
    </citation>
    <scope>NUCLEOTIDE SEQUENCE</scope>
    <source>
        <strain evidence="18">NIVA-4/92</strain>
    </source>
</reference>
<evidence type="ECO:0000256" key="14">
    <source>
        <dbReference type="ARBA" id="ARBA00038965"/>
    </source>
</evidence>
<evidence type="ECO:0000256" key="13">
    <source>
        <dbReference type="ARBA" id="ARBA00038302"/>
    </source>
</evidence>
<dbReference type="Pfam" id="PF00282">
    <property type="entry name" value="Pyridoxal_deC"/>
    <property type="match status" value="1"/>
</dbReference>
<dbReference type="OMA" id="FKDHQFT"/>
<dbReference type="InterPro" id="IPR050477">
    <property type="entry name" value="GrpII_AminoAcid_Decarb"/>
</dbReference>
<dbReference type="InterPro" id="IPR015421">
    <property type="entry name" value="PyrdxlP-dep_Trfase_major"/>
</dbReference>
<keyword evidence="9" id="KW-1133">Transmembrane helix</keyword>
<evidence type="ECO:0000256" key="17">
    <source>
        <dbReference type="RuleBase" id="RU000382"/>
    </source>
</evidence>
<dbReference type="EC" id="4.1.2.27" evidence="14"/>
<sequence>MSAAREVVRALRLLAALLVERIRRHPLRALLLSHVFTLSLALHAASRPAGGLRALLVRLLLRAARATPVVRGQLVRMKAQARERIERMVAKDLGATTAELPADGLPEAHVCAQLREWAAAETSWAHGRVSGVVYSGDERLTRLIAEAARLYALSNPLHPDVFPSVRKMEAEVVAMCAALFRCPALPDACGTMTSGGSESIVLAAKAHRDLARATRGIVAPEMVIPSTAHAAFLKAGHCLGIRVVRVPVTAGTFRADARAMERALSANTVLLVGSAPSFAQGVIDPIDELSAVALRHGVGLHVDCCAGSLLLPFLKALGRPAPPCDFALPGVTSLSLDTHKYGFAPKGSSVVLYRSEELRHAQYFVAPDWTGGIYATPTLAGSRPGAAIAGTWAVMMAMGASGYATAFAQLLSTTDLIADGVRGTAGLALLGTVDTTIVCFGPAPGAAPPVNILAVGDALSARGWSLNTLQHPPCLHLCVTMPHTAEGVAERFIDELRAAVDRVAAAPAGGEEGAACALYGMAELVRETSVVEEVAKTFLDALYKV</sequence>
<proteinExistence type="inferred from homology"/>
<dbReference type="GO" id="GO:0008117">
    <property type="term" value="F:sphinganine-1-phosphate aldolase activity"/>
    <property type="evidence" value="ECO:0007669"/>
    <property type="project" value="UniProtKB-EC"/>
</dbReference>
<dbReference type="PANTHER" id="PTHR42735">
    <property type="match status" value="1"/>
</dbReference>
<dbReference type="Proteomes" id="UP000751190">
    <property type="component" value="Unassembled WGS sequence"/>
</dbReference>
<comment type="pathway">
    <text evidence="3">Lipid metabolism; sphingolipid metabolism.</text>
</comment>
<keyword evidence="5" id="KW-0812">Transmembrane</keyword>
<dbReference type="SUPFAM" id="SSF53383">
    <property type="entry name" value="PLP-dependent transferases"/>
    <property type="match status" value="1"/>
</dbReference>
<dbReference type="InterPro" id="IPR002129">
    <property type="entry name" value="PyrdxlP-dep_de-COase"/>
</dbReference>
<keyword evidence="12 17" id="KW-0456">Lyase</keyword>
<dbReference type="AlphaFoldDB" id="A0A8J5XL14"/>
<evidence type="ECO:0000256" key="1">
    <source>
        <dbReference type="ARBA" id="ARBA00001933"/>
    </source>
</evidence>
<dbReference type="Gene3D" id="3.40.640.10">
    <property type="entry name" value="Type I PLP-dependent aspartate aminotransferase-like (Major domain)"/>
    <property type="match status" value="1"/>
</dbReference>
<evidence type="ECO:0000256" key="9">
    <source>
        <dbReference type="ARBA" id="ARBA00022989"/>
    </source>
</evidence>
<dbReference type="InterPro" id="IPR015422">
    <property type="entry name" value="PyrdxlP-dep_Trfase_small"/>
</dbReference>
<evidence type="ECO:0000313" key="19">
    <source>
        <dbReference type="Proteomes" id="UP000751190"/>
    </source>
</evidence>
<feature type="modified residue" description="N6-(pyridoxal phosphate)lysine" evidence="16">
    <location>
        <position position="340"/>
    </location>
</feature>
<evidence type="ECO:0000256" key="15">
    <source>
        <dbReference type="ARBA" id="ARBA00042568"/>
    </source>
</evidence>
<comment type="similarity">
    <text evidence="13">Belongs to the group II decarboxylase family. Sphingosine-1-phosphate lyase subfamily.</text>
</comment>
<accession>A0A8J5XL14</accession>
<protein>
    <recommendedName>
        <fullName evidence="14">sphinganine-1-phosphate aldolase</fullName>
        <ecNumber evidence="14">4.1.2.27</ecNumber>
    </recommendedName>
    <alternativeName>
        <fullName evidence="15">Sphingosine-1-phosphate aldolase</fullName>
    </alternativeName>
</protein>
<evidence type="ECO:0000256" key="2">
    <source>
        <dbReference type="ARBA" id="ARBA00004389"/>
    </source>
</evidence>
<keyword evidence="8" id="KW-0746">Sphingolipid metabolism</keyword>
<keyword evidence="11" id="KW-0472">Membrane</keyword>
<evidence type="ECO:0000256" key="7">
    <source>
        <dbReference type="ARBA" id="ARBA00022898"/>
    </source>
</evidence>
<dbReference type="PANTHER" id="PTHR42735:SF6">
    <property type="entry name" value="SPHINGOSINE-1-PHOSPHATE LYASE 1"/>
    <property type="match status" value="1"/>
</dbReference>
<keyword evidence="10" id="KW-0443">Lipid metabolism</keyword>
<dbReference type="GO" id="GO:0030170">
    <property type="term" value="F:pyridoxal phosphate binding"/>
    <property type="evidence" value="ECO:0007669"/>
    <property type="project" value="InterPro"/>
</dbReference>
<dbReference type="EMBL" id="JAGTXO010000001">
    <property type="protein sequence ID" value="KAG8470073.1"/>
    <property type="molecule type" value="Genomic_DNA"/>
</dbReference>
<evidence type="ECO:0000256" key="4">
    <source>
        <dbReference type="ARBA" id="ARBA00004991"/>
    </source>
</evidence>
<dbReference type="FunFam" id="3.40.640.10:FF:000020">
    <property type="entry name" value="sphingosine-1-phosphate lyase 1"/>
    <property type="match status" value="1"/>
</dbReference>
<evidence type="ECO:0000256" key="5">
    <source>
        <dbReference type="ARBA" id="ARBA00022692"/>
    </source>
</evidence>
<evidence type="ECO:0000256" key="10">
    <source>
        <dbReference type="ARBA" id="ARBA00023098"/>
    </source>
</evidence>
<evidence type="ECO:0000256" key="16">
    <source>
        <dbReference type="PIRSR" id="PIRSR602129-50"/>
    </source>
</evidence>
<keyword evidence="6" id="KW-0256">Endoplasmic reticulum</keyword>
<dbReference type="Gene3D" id="3.90.1150.10">
    <property type="entry name" value="Aspartate Aminotransferase, domain 1"/>
    <property type="match status" value="1"/>
</dbReference>
<name>A0A8J5XL14_DIALT</name>
<evidence type="ECO:0000256" key="3">
    <source>
        <dbReference type="ARBA" id="ARBA00004760"/>
    </source>
</evidence>
<evidence type="ECO:0000256" key="6">
    <source>
        <dbReference type="ARBA" id="ARBA00022824"/>
    </source>
</evidence>
<keyword evidence="19" id="KW-1185">Reference proteome</keyword>
<evidence type="ECO:0000313" key="18">
    <source>
        <dbReference type="EMBL" id="KAG8470073.1"/>
    </source>
</evidence>
<comment type="caution">
    <text evidence="18">The sequence shown here is derived from an EMBL/GenBank/DDBJ whole genome shotgun (WGS) entry which is preliminary data.</text>
</comment>
<evidence type="ECO:0000256" key="11">
    <source>
        <dbReference type="ARBA" id="ARBA00023136"/>
    </source>
</evidence>
<gene>
    <name evidence="18" type="ORF">KFE25_008494</name>
</gene>
<dbReference type="GO" id="GO:0005789">
    <property type="term" value="C:endoplasmic reticulum membrane"/>
    <property type="evidence" value="ECO:0007669"/>
    <property type="project" value="UniProtKB-SubCell"/>
</dbReference>
<comment type="cofactor">
    <cofactor evidence="1 16 17">
        <name>pyridoxal 5'-phosphate</name>
        <dbReference type="ChEBI" id="CHEBI:597326"/>
    </cofactor>
</comment>
<dbReference type="OrthoDB" id="10254570at2759"/>
<dbReference type="GO" id="GO:0019752">
    <property type="term" value="P:carboxylic acid metabolic process"/>
    <property type="evidence" value="ECO:0007669"/>
    <property type="project" value="InterPro"/>
</dbReference>
<dbReference type="Gene3D" id="6.10.140.2150">
    <property type="match status" value="1"/>
</dbReference>
<evidence type="ECO:0000256" key="8">
    <source>
        <dbReference type="ARBA" id="ARBA00022919"/>
    </source>
</evidence>
<dbReference type="GO" id="GO:0030149">
    <property type="term" value="P:sphingolipid catabolic process"/>
    <property type="evidence" value="ECO:0007669"/>
    <property type="project" value="TreeGrafter"/>
</dbReference>
<comment type="pathway">
    <text evidence="4">Sphingolipid metabolism.</text>
</comment>
<comment type="subcellular location">
    <subcellularLocation>
        <location evidence="2">Endoplasmic reticulum membrane</location>
        <topology evidence="2">Single-pass membrane protein</topology>
    </subcellularLocation>
</comment>
<evidence type="ECO:0000256" key="12">
    <source>
        <dbReference type="ARBA" id="ARBA00023239"/>
    </source>
</evidence>
<organism evidence="18 19">
    <name type="scientific">Diacronema lutheri</name>
    <name type="common">Unicellular marine alga</name>
    <name type="synonym">Monochrysis lutheri</name>
    <dbReference type="NCBI Taxonomy" id="2081491"/>
    <lineage>
        <taxon>Eukaryota</taxon>
        <taxon>Haptista</taxon>
        <taxon>Haptophyta</taxon>
        <taxon>Pavlovophyceae</taxon>
        <taxon>Pavlovales</taxon>
        <taxon>Pavlovaceae</taxon>
        <taxon>Diacronema</taxon>
    </lineage>
</organism>
<dbReference type="InterPro" id="IPR015424">
    <property type="entry name" value="PyrdxlP-dep_Trfase"/>
</dbReference>
<keyword evidence="7 16" id="KW-0663">Pyridoxal phosphate</keyword>